<feature type="region of interest" description="Disordered" evidence="1">
    <location>
        <begin position="1"/>
        <end position="40"/>
    </location>
</feature>
<feature type="compositionally biased region" description="Basic and acidic residues" evidence="1">
    <location>
        <begin position="13"/>
        <end position="31"/>
    </location>
</feature>
<dbReference type="EMBL" id="ANHZ02000004">
    <property type="protein sequence ID" value="EME37325.1"/>
    <property type="molecule type" value="Genomic_DNA"/>
</dbReference>
<dbReference type="Proteomes" id="UP000009877">
    <property type="component" value="Unassembled WGS sequence"/>
</dbReference>
<keyword evidence="3" id="KW-1185">Reference proteome</keyword>
<name>M2YFK4_9MICC</name>
<reference evidence="2 3" key="1">
    <citation type="journal article" date="2014" name="Genome Announc.">
        <title>Draft Genome Sequence of Kocuria palustris PEL.</title>
        <authorList>
            <person name="Sharma G."/>
            <person name="Khatri I."/>
            <person name="Subramanian S."/>
        </authorList>
    </citation>
    <scope>NUCLEOTIDE SEQUENCE [LARGE SCALE GENOMIC DNA]</scope>
    <source>
        <strain evidence="2 3">PEL</strain>
    </source>
</reference>
<proteinExistence type="predicted"/>
<evidence type="ECO:0000313" key="3">
    <source>
        <dbReference type="Proteomes" id="UP000009877"/>
    </source>
</evidence>
<accession>M2YFK4</accession>
<sequence length="40" mass="4431">MSRRPYRPAGVRRSHDPRGGDVPDSRSDVRGFRAPGPLQA</sequence>
<gene>
    <name evidence="2" type="ORF">C884_01833</name>
</gene>
<organism evidence="2 3">
    <name type="scientific">Kocuria palustris PEL</name>
    <dbReference type="NCBI Taxonomy" id="1236550"/>
    <lineage>
        <taxon>Bacteria</taxon>
        <taxon>Bacillati</taxon>
        <taxon>Actinomycetota</taxon>
        <taxon>Actinomycetes</taxon>
        <taxon>Micrococcales</taxon>
        <taxon>Micrococcaceae</taxon>
        <taxon>Kocuria</taxon>
    </lineage>
</organism>
<feature type="compositionally biased region" description="Basic residues" evidence="1">
    <location>
        <begin position="1"/>
        <end position="12"/>
    </location>
</feature>
<evidence type="ECO:0000256" key="1">
    <source>
        <dbReference type="SAM" id="MobiDB-lite"/>
    </source>
</evidence>
<comment type="caution">
    <text evidence="2">The sequence shown here is derived from an EMBL/GenBank/DDBJ whole genome shotgun (WGS) entry which is preliminary data.</text>
</comment>
<dbReference type="AlphaFoldDB" id="M2YFK4"/>
<evidence type="ECO:0000313" key="2">
    <source>
        <dbReference type="EMBL" id="EME37325.1"/>
    </source>
</evidence>
<protein>
    <submittedName>
        <fullName evidence="2">Uncharacterized protein</fullName>
    </submittedName>
</protein>